<comment type="caution">
    <text evidence="2">The sequence shown here is derived from an EMBL/GenBank/DDBJ whole genome shotgun (WGS) entry which is preliminary data.</text>
</comment>
<feature type="compositionally biased region" description="Acidic residues" evidence="1">
    <location>
        <begin position="54"/>
        <end position="67"/>
    </location>
</feature>
<organism evidence="2 3">
    <name type="scientific">Linnemannia gamsii</name>
    <dbReference type="NCBI Taxonomy" id="64522"/>
    <lineage>
        <taxon>Eukaryota</taxon>
        <taxon>Fungi</taxon>
        <taxon>Fungi incertae sedis</taxon>
        <taxon>Mucoromycota</taxon>
        <taxon>Mortierellomycotina</taxon>
        <taxon>Mortierellomycetes</taxon>
        <taxon>Mortierellales</taxon>
        <taxon>Mortierellaceae</taxon>
        <taxon>Linnemannia</taxon>
    </lineage>
</organism>
<feature type="compositionally biased region" description="Acidic residues" evidence="1">
    <location>
        <begin position="29"/>
        <end position="40"/>
    </location>
</feature>
<feature type="compositionally biased region" description="Acidic residues" evidence="1">
    <location>
        <begin position="150"/>
        <end position="164"/>
    </location>
</feature>
<sequence length="423" mass="46228">MVMDAESSSSGLSASISQQQQQQQGEEAAAVEEGDGDDADETHIQGSPSSAALETEEIGKDEEEESTVTESPFLVFPPGMINVRRQGAGGGWYKESGLNCSTPTRPKHSDGDNWMGDLFSRGRLTRSRRTQNDELVELDHSNVARKEVEVGEGNEDEGDEDVEDTSGNGEGGDRSPVTPRSQFGRWKYSIMMSQSTMKPPKLSNDDQTAVEEEHGDDDGDQDEGDGDEDGKGDVSDTQWPFGNNHNESDPSTPKRRPFKIPRGRFMSPTSPTFRDSGCDDNEVEQDDSEEDDDDGVGSDQEGDASNDDSRILDSFSSSQQEQRAGRGDSATDSNTSGNWSKMIKSPKLSLRHLGGLPASPLETSSASFHTPPRKRTRKDLDDGYGLRRPPPAPKLISPEHVLQFFPTNSQSPSVIKSLQLRRN</sequence>
<dbReference type="EMBL" id="JAAAIM010000012">
    <property type="protein sequence ID" value="KAG0298269.1"/>
    <property type="molecule type" value="Genomic_DNA"/>
</dbReference>
<feature type="compositionally biased region" description="Acidic residues" evidence="1">
    <location>
        <begin position="208"/>
        <end position="228"/>
    </location>
</feature>
<feature type="compositionally biased region" description="Basic residues" evidence="1">
    <location>
        <begin position="253"/>
        <end position="262"/>
    </location>
</feature>
<dbReference type="Proteomes" id="UP001194696">
    <property type="component" value="Unassembled WGS sequence"/>
</dbReference>
<feature type="region of interest" description="Disordered" evidence="1">
    <location>
        <begin position="1"/>
        <end position="396"/>
    </location>
</feature>
<feature type="compositionally biased region" description="Basic and acidic residues" evidence="1">
    <location>
        <begin position="137"/>
        <end position="149"/>
    </location>
</feature>
<protein>
    <submittedName>
        <fullName evidence="2">Uncharacterized protein</fullName>
    </submittedName>
</protein>
<feature type="compositionally biased region" description="Low complexity" evidence="1">
    <location>
        <begin position="1"/>
        <end position="28"/>
    </location>
</feature>
<evidence type="ECO:0000313" key="3">
    <source>
        <dbReference type="Proteomes" id="UP001194696"/>
    </source>
</evidence>
<feature type="compositionally biased region" description="Acidic residues" evidence="1">
    <location>
        <begin position="278"/>
        <end position="306"/>
    </location>
</feature>
<name>A0ABQ7KHH1_9FUNG</name>
<feature type="compositionally biased region" description="Polar residues" evidence="1">
    <location>
        <begin position="330"/>
        <end position="339"/>
    </location>
</feature>
<feature type="compositionally biased region" description="Polar residues" evidence="1">
    <location>
        <begin position="235"/>
        <end position="251"/>
    </location>
</feature>
<proteinExistence type="predicted"/>
<reference evidence="2 3" key="1">
    <citation type="journal article" date="2020" name="Fungal Divers.">
        <title>Resolving the Mortierellaceae phylogeny through synthesis of multi-gene phylogenetics and phylogenomics.</title>
        <authorList>
            <person name="Vandepol N."/>
            <person name="Liber J."/>
            <person name="Desiro A."/>
            <person name="Na H."/>
            <person name="Kennedy M."/>
            <person name="Barry K."/>
            <person name="Grigoriev I.V."/>
            <person name="Miller A.N."/>
            <person name="O'Donnell K."/>
            <person name="Stajich J.E."/>
            <person name="Bonito G."/>
        </authorList>
    </citation>
    <scope>NUCLEOTIDE SEQUENCE [LARGE SCALE GENOMIC DNA]</scope>
    <source>
        <strain evidence="2 3">AD045</strain>
    </source>
</reference>
<gene>
    <name evidence="2" type="ORF">BGZ96_001235</name>
</gene>
<accession>A0ABQ7KHH1</accession>
<keyword evidence="3" id="KW-1185">Reference proteome</keyword>
<evidence type="ECO:0000313" key="2">
    <source>
        <dbReference type="EMBL" id="KAG0298269.1"/>
    </source>
</evidence>
<evidence type="ECO:0000256" key="1">
    <source>
        <dbReference type="SAM" id="MobiDB-lite"/>
    </source>
</evidence>